<evidence type="ECO:0000256" key="3">
    <source>
        <dbReference type="ARBA" id="ARBA00022964"/>
    </source>
</evidence>
<keyword evidence="5" id="KW-0408">Iron</keyword>
<evidence type="ECO:0000256" key="4">
    <source>
        <dbReference type="ARBA" id="ARBA00023002"/>
    </source>
</evidence>
<dbReference type="STRING" id="1123010.SAMN02745724_05127"/>
<dbReference type="GO" id="GO:0051213">
    <property type="term" value="F:dioxygenase activity"/>
    <property type="evidence" value="ECO:0007669"/>
    <property type="project" value="UniProtKB-KW"/>
</dbReference>
<feature type="domain" description="Prolyl 4-hydroxylase alpha subunit" evidence="6">
    <location>
        <begin position="3"/>
        <end position="221"/>
    </location>
</feature>
<dbReference type="GO" id="GO:0031418">
    <property type="term" value="F:L-ascorbic acid binding"/>
    <property type="evidence" value="ECO:0007669"/>
    <property type="project" value="InterPro"/>
</dbReference>
<comment type="cofactor">
    <cofactor evidence="1">
        <name>L-ascorbate</name>
        <dbReference type="ChEBI" id="CHEBI:38290"/>
    </cofactor>
</comment>
<reference evidence="7 8" key="1">
    <citation type="submission" date="2016-10" db="EMBL/GenBank/DDBJ databases">
        <authorList>
            <person name="de Groot N.N."/>
        </authorList>
    </citation>
    <scope>NUCLEOTIDE SEQUENCE [LARGE SCALE GENOMIC DNA]</scope>
    <source>
        <strain evidence="7 8">DSM 6059</strain>
    </source>
</reference>
<protein>
    <submittedName>
        <fullName evidence="7">2OG-Fe(II) oxygenase superfamily protein</fullName>
    </submittedName>
</protein>
<dbReference type="Pfam" id="PF13640">
    <property type="entry name" value="2OG-FeII_Oxy_3"/>
    <property type="match status" value="1"/>
</dbReference>
<dbReference type="AlphaFoldDB" id="A0A1I1U6L5"/>
<name>A0A1I1U6L5_9GAMM</name>
<keyword evidence="2" id="KW-0479">Metal-binding</keyword>
<gene>
    <name evidence="7" type="ORF">SAMN02745724_05127</name>
</gene>
<dbReference type="PANTHER" id="PTHR10869:SF246">
    <property type="entry name" value="TRANSMEMBRANE PROLYL 4-HYDROXYLASE"/>
    <property type="match status" value="1"/>
</dbReference>
<dbReference type="EMBL" id="FOLO01000082">
    <property type="protein sequence ID" value="SFD66295.1"/>
    <property type="molecule type" value="Genomic_DNA"/>
</dbReference>
<dbReference type="InterPro" id="IPR044862">
    <property type="entry name" value="Pro_4_hyd_alph_FE2OG_OXY"/>
</dbReference>
<dbReference type="RefSeq" id="WP_091991511.1">
    <property type="nucleotide sequence ID" value="NZ_FOLO01000082.1"/>
</dbReference>
<evidence type="ECO:0000259" key="6">
    <source>
        <dbReference type="SMART" id="SM00702"/>
    </source>
</evidence>
<accession>A0A1I1U6L5</accession>
<dbReference type="InterPro" id="IPR045054">
    <property type="entry name" value="P4HA-like"/>
</dbReference>
<evidence type="ECO:0000313" key="8">
    <source>
        <dbReference type="Proteomes" id="UP000198862"/>
    </source>
</evidence>
<keyword evidence="3" id="KW-0223">Dioxygenase</keyword>
<evidence type="ECO:0000313" key="7">
    <source>
        <dbReference type="EMBL" id="SFD66295.1"/>
    </source>
</evidence>
<dbReference type="PANTHER" id="PTHR10869">
    <property type="entry name" value="PROLYL 4-HYDROXYLASE ALPHA SUBUNIT"/>
    <property type="match status" value="1"/>
</dbReference>
<evidence type="ECO:0000256" key="1">
    <source>
        <dbReference type="ARBA" id="ARBA00001961"/>
    </source>
</evidence>
<keyword evidence="8" id="KW-1185">Reference proteome</keyword>
<proteinExistence type="predicted"/>
<sequence>MSDLIRTYENALSPEFCDNFIKIFEQSPHLKQGTTSGGIDLAKKDSKDLYLSMYPEYTEYNKYMLGVTAEKVFEYITDNFLIMIGAFGLTVYHPKTGEPTNLTIDNFEEVGKPQVSTLVQQLFRLGPIQAQKYQKNKGGYPYYHSEVYPQAGNNDALHRVLAFMFYLNDVDEGGETEFYYQKKKLKPTQGTMAIFPGYFTHTHKGNIPISNDKYIVTSWVLFNPAEKIYGTPQTNQK</sequence>
<dbReference type="GO" id="GO:0016705">
    <property type="term" value="F:oxidoreductase activity, acting on paired donors, with incorporation or reduction of molecular oxygen"/>
    <property type="evidence" value="ECO:0007669"/>
    <property type="project" value="InterPro"/>
</dbReference>
<dbReference type="Proteomes" id="UP000198862">
    <property type="component" value="Unassembled WGS sequence"/>
</dbReference>
<keyword evidence="4" id="KW-0560">Oxidoreductase</keyword>
<evidence type="ECO:0000256" key="5">
    <source>
        <dbReference type="ARBA" id="ARBA00023004"/>
    </source>
</evidence>
<dbReference type="OrthoDB" id="564897at2"/>
<dbReference type="SMART" id="SM00702">
    <property type="entry name" value="P4Hc"/>
    <property type="match status" value="1"/>
</dbReference>
<evidence type="ECO:0000256" key="2">
    <source>
        <dbReference type="ARBA" id="ARBA00022723"/>
    </source>
</evidence>
<dbReference type="Gene3D" id="2.60.120.620">
    <property type="entry name" value="q2cbj1_9rhob like domain"/>
    <property type="match status" value="1"/>
</dbReference>
<organism evidence="7 8">
    <name type="scientific">Pseudoalteromonas denitrificans DSM 6059</name>
    <dbReference type="NCBI Taxonomy" id="1123010"/>
    <lineage>
        <taxon>Bacteria</taxon>
        <taxon>Pseudomonadati</taxon>
        <taxon>Pseudomonadota</taxon>
        <taxon>Gammaproteobacteria</taxon>
        <taxon>Alteromonadales</taxon>
        <taxon>Pseudoalteromonadaceae</taxon>
        <taxon>Pseudoalteromonas</taxon>
    </lineage>
</organism>
<dbReference type="InterPro" id="IPR006620">
    <property type="entry name" value="Pro_4_hyd_alph"/>
</dbReference>
<dbReference type="GO" id="GO:0005506">
    <property type="term" value="F:iron ion binding"/>
    <property type="evidence" value="ECO:0007669"/>
    <property type="project" value="InterPro"/>
</dbReference>